<dbReference type="Pfam" id="PF19700">
    <property type="entry name" value="DUF6198"/>
    <property type="match status" value="1"/>
</dbReference>
<dbReference type="PANTHER" id="PTHR40078:SF1">
    <property type="entry name" value="INTEGRAL MEMBRANE PROTEIN"/>
    <property type="match status" value="1"/>
</dbReference>
<keyword evidence="1" id="KW-0812">Transmembrane</keyword>
<feature type="transmembrane region" description="Helical" evidence="1">
    <location>
        <begin position="21"/>
        <end position="43"/>
    </location>
</feature>
<dbReference type="PANTHER" id="PTHR40078">
    <property type="entry name" value="INTEGRAL MEMBRANE PROTEIN-RELATED"/>
    <property type="match status" value="1"/>
</dbReference>
<protein>
    <recommendedName>
        <fullName evidence="4">BCR, YitT family protein</fullName>
    </recommendedName>
</protein>
<feature type="transmembrane region" description="Helical" evidence="1">
    <location>
        <begin position="121"/>
        <end position="143"/>
    </location>
</feature>
<evidence type="ECO:0000313" key="3">
    <source>
        <dbReference type="Proteomes" id="UP000030153"/>
    </source>
</evidence>
<dbReference type="RefSeq" id="WP_052115171.1">
    <property type="nucleotide sequence ID" value="NZ_AVBG01000027.1"/>
</dbReference>
<dbReference type="OrthoDB" id="1902994at2"/>
<organism evidence="2 3">
    <name type="scientific">Pontibacillus chungwhensis BH030062</name>
    <dbReference type="NCBI Taxonomy" id="1385513"/>
    <lineage>
        <taxon>Bacteria</taxon>
        <taxon>Bacillati</taxon>
        <taxon>Bacillota</taxon>
        <taxon>Bacilli</taxon>
        <taxon>Bacillales</taxon>
        <taxon>Bacillaceae</taxon>
        <taxon>Pontibacillus</taxon>
    </lineage>
</organism>
<dbReference type="InterPro" id="IPR038750">
    <property type="entry name" value="YczE/YyaS-like"/>
</dbReference>
<accession>A0A0A2V7C5</accession>
<proteinExistence type="predicted"/>
<sequence length="229" mass="25646">MSKLSEIYHHYLGSKQKWLQFSLYLFGIVISSLGLALLVISAVGVAPGDSVALGLSKRFDIKIGYLLIIGFIALVLVNAKIEGKRPRFESLLPILLRGWTLNLWLYNVLNNTRIDVLWAQWGVFVIGVVFMGLGIGMYLRAPFPHIPVDHFMMIVNEKTNQSKRVVRILFEFALAGLGLYLGGWDVVGLGTVITAIFLGPIIQYFYEITGFVERLSHSKSSKKQDSVLE</sequence>
<keyword evidence="1" id="KW-0472">Membrane</keyword>
<gene>
    <name evidence="2" type="ORF">N780_10280</name>
</gene>
<name>A0A0A2V7C5_9BACI</name>
<keyword evidence="1" id="KW-1133">Transmembrane helix</keyword>
<evidence type="ECO:0000256" key="1">
    <source>
        <dbReference type="SAM" id="Phobius"/>
    </source>
</evidence>
<keyword evidence="3" id="KW-1185">Reference proteome</keyword>
<dbReference type="AlphaFoldDB" id="A0A0A2V7C5"/>
<feature type="transmembrane region" description="Helical" evidence="1">
    <location>
        <begin position="63"/>
        <end position="79"/>
    </location>
</feature>
<evidence type="ECO:0008006" key="4">
    <source>
        <dbReference type="Google" id="ProtNLM"/>
    </source>
</evidence>
<feature type="transmembrane region" description="Helical" evidence="1">
    <location>
        <begin position="187"/>
        <end position="206"/>
    </location>
</feature>
<dbReference type="eggNOG" id="COG2364">
    <property type="taxonomic scope" value="Bacteria"/>
</dbReference>
<evidence type="ECO:0000313" key="2">
    <source>
        <dbReference type="EMBL" id="KGP89640.1"/>
    </source>
</evidence>
<comment type="caution">
    <text evidence="2">The sequence shown here is derived from an EMBL/GenBank/DDBJ whole genome shotgun (WGS) entry which is preliminary data.</text>
</comment>
<reference evidence="2 3" key="1">
    <citation type="submission" date="2013-08" db="EMBL/GenBank/DDBJ databases">
        <title>Genome of Pontibacillus chungwhensis.</title>
        <authorList>
            <person name="Wang Q."/>
            <person name="Wang G."/>
        </authorList>
    </citation>
    <scope>NUCLEOTIDE SEQUENCE [LARGE SCALE GENOMIC DNA]</scope>
    <source>
        <strain evidence="2 3">BH030062</strain>
    </source>
</reference>
<dbReference type="Proteomes" id="UP000030153">
    <property type="component" value="Unassembled WGS sequence"/>
</dbReference>
<dbReference type="EMBL" id="AVBG01000027">
    <property type="protein sequence ID" value="KGP89640.1"/>
    <property type="molecule type" value="Genomic_DNA"/>
</dbReference>